<dbReference type="PANTHER" id="PTHR42788:SF20">
    <property type="entry name" value="ABC TRANSPORTER ATP-BINDING PROTEIN"/>
    <property type="match status" value="1"/>
</dbReference>
<organism evidence="5 6">
    <name type="scientific">Rubripirellula reticaptiva</name>
    <dbReference type="NCBI Taxonomy" id="2528013"/>
    <lineage>
        <taxon>Bacteria</taxon>
        <taxon>Pseudomonadati</taxon>
        <taxon>Planctomycetota</taxon>
        <taxon>Planctomycetia</taxon>
        <taxon>Pirellulales</taxon>
        <taxon>Pirellulaceae</taxon>
        <taxon>Rubripirellula</taxon>
    </lineage>
</organism>
<dbReference type="InterPro" id="IPR027417">
    <property type="entry name" value="P-loop_NTPase"/>
</dbReference>
<gene>
    <name evidence="5" type="primary">cmpD_2</name>
    <name evidence="5" type="ORF">Poly59_18300</name>
</gene>
<dbReference type="SMART" id="SM00382">
    <property type="entry name" value="AAA"/>
    <property type="match status" value="1"/>
</dbReference>
<protein>
    <submittedName>
        <fullName evidence="5">Bicarbonate transport ATP-binding protein CmpD</fullName>
        <ecNumber evidence="5">3.6.3.-</ecNumber>
    </submittedName>
</protein>
<dbReference type="EMBL" id="SJPX01000002">
    <property type="protein sequence ID" value="TWU55530.1"/>
    <property type="molecule type" value="Genomic_DNA"/>
</dbReference>
<evidence type="ECO:0000259" key="4">
    <source>
        <dbReference type="PROSITE" id="PS50893"/>
    </source>
</evidence>
<dbReference type="EC" id="3.6.3.-" evidence="5"/>
<dbReference type="InterPro" id="IPR050166">
    <property type="entry name" value="ABC_transporter_ATP-bind"/>
</dbReference>
<evidence type="ECO:0000313" key="5">
    <source>
        <dbReference type="EMBL" id="TWU55530.1"/>
    </source>
</evidence>
<feature type="domain" description="ABC transporter" evidence="4">
    <location>
        <begin position="1"/>
        <end position="216"/>
    </location>
</feature>
<keyword evidence="1" id="KW-0813">Transport</keyword>
<dbReference type="InterPro" id="IPR003593">
    <property type="entry name" value="AAA+_ATPase"/>
</dbReference>
<dbReference type="PANTHER" id="PTHR42788">
    <property type="entry name" value="TAURINE IMPORT ATP-BINDING PROTEIN-RELATED"/>
    <property type="match status" value="1"/>
</dbReference>
<reference evidence="5 6" key="1">
    <citation type="submission" date="2019-02" db="EMBL/GenBank/DDBJ databases">
        <title>Deep-cultivation of Planctomycetes and their phenomic and genomic characterization uncovers novel biology.</title>
        <authorList>
            <person name="Wiegand S."/>
            <person name="Jogler M."/>
            <person name="Boedeker C."/>
            <person name="Pinto D."/>
            <person name="Vollmers J."/>
            <person name="Rivas-Marin E."/>
            <person name="Kohn T."/>
            <person name="Peeters S.H."/>
            <person name="Heuer A."/>
            <person name="Rast P."/>
            <person name="Oberbeckmann S."/>
            <person name="Bunk B."/>
            <person name="Jeske O."/>
            <person name="Meyerdierks A."/>
            <person name="Storesund J.E."/>
            <person name="Kallscheuer N."/>
            <person name="Luecker S."/>
            <person name="Lage O.M."/>
            <person name="Pohl T."/>
            <person name="Merkel B.J."/>
            <person name="Hornburger P."/>
            <person name="Mueller R.-W."/>
            <person name="Bruemmer F."/>
            <person name="Labrenz M."/>
            <person name="Spormann A.M."/>
            <person name="Op Den Camp H."/>
            <person name="Overmann J."/>
            <person name="Amann R."/>
            <person name="Jetten M.S.M."/>
            <person name="Mascher T."/>
            <person name="Medema M.H."/>
            <person name="Devos D.P."/>
            <person name="Kaster A.-K."/>
            <person name="Ovreas L."/>
            <person name="Rohde M."/>
            <person name="Galperin M.Y."/>
            <person name="Jogler C."/>
        </authorList>
    </citation>
    <scope>NUCLEOTIDE SEQUENCE [LARGE SCALE GENOMIC DNA]</scope>
    <source>
        <strain evidence="5 6">Poly59</strain>
    </source>
</reference>
<evidence type="ECO:0000256" key="1">
    <source>
        <dbReference type="ARBA" id="ARBA00022448"/>
    </source>
</evidence>
<dbReference type="SUPFAM" id="SSF52540">
    <property type="entry name" value="P-loop containing nucleoside triphosphate hydrolases"/>
    <property type="match status" value="1"/>
</dbReference>
<dbReference type="PROSITE" id="PS50893">
    <property type="entry name" value="ABC_TRANSPORTER_2"/>
    <property type="match status" value="1"/>
</dbReference>
<comment type="caution">
    <text evidence="5">The sequence shown here is derived from an EMBL/GenBank/DDBJ whole genome shotgun (WGS) entry which is preliminary data.</text>
</comment>
<keyword evidence="6" id="KW-1185">Reference proteome</keyword>
<keyword evidence="2" id="KW-0547">Nucleotide-binding</keyword>
<dbReference type="GO" id="GO:0005524">
    <property type="term" value="F:ATP binding"/>
    <property type="evidence" value="ECO:0007669"/>
    <property type="project" value="UniProtKB-KW"/>
</dbReference>
<sequence length="231" mass="24977">MRAVEDVTISAVAGEILALVGPSGCGKTTLLRLMAGLESPTSGQVTLRPPASGVHGEIAFVFQQPTLLPWRTALENVTLPLELISRGSRADRRAAATDLLARVGLSDAMHRFPNQLSGGMKMRVSIARALVTGPSVLLLDEPFAALDDMLRTQLGELLLQLWDERRFTAVMVTHNIGESIVLSHRIAVMRAGRVIETLDSPLPFPRSDDVRSAPEFARFYGKISASLRGNA</sequence>
<keyword evidence="5" id="KW-0378">Hydrolase</keyword>
<accession>A0A5C6F4T9</accession>
<dbReference type="InterPro" id="IPR003439">
    <property type="entry name" value="ABC_transporter-like_ATP-bd"/>
</dbReference>
<dbReference type="CDD" id="cd03293">
    <property type="entry name" value="ABC_NrtD_SsuB_transporters"/>
    <property type="match status" value="1"/>
</dbReference>
<dbReference type="Gene3D" id="3.40.50.300">
    <property type="entry name" value="P-loop containing nucleotide triphosphate hydrolases"/>
    <property type="match status" value="1"/>
</dbReference>
<dbReference type="AlphaFoldDB" id="A0A5C6F4T9"/>
<evidence type="ECO:0000256" key="3">
    <source>
        <dbReference type="ARBA" id="ARBA00022840"/>
    </source>
</evidence>
<keyword evidence="3 5" id="KW-0067">ATP-binding</keyword>
<dbReference type="Pfam" id="PF00005">
    <property type="entry name" value="ABC_tran"/>
    <property type="match status" value="1"/>
</dbReference>
<dbReference type="InterPro" id="IPR017871">
    <property type="entry name" value="ABC_transporter-like_CS"/>
</dbReference>
<evidence type="ECO:0000313" key="6">
    <source>
        <dbReference type="Proteomes" id="UP000317977"/>
    </source>
</evidence>
<dbReference type="GO" id="GO:0016887">
    <property type="term" value="F:ATP hydrolysis activity"/>
    <property type="evidence" value="ECO:0007669"/>
    <property type="project" value="InterPro"/>
</dbReference>
<dbReference type="PROSITE" id="PS00211">
    <property type="entry name" value="ABC_TRANSPORTER_1"/>
    <property type="match status" value="1"/>
</dbReference>
<proteinExistence type="predicted"/>
<evidence type="ECO:0000256" key="2">
    <source>
        <dbReference type="ARBA" id="ARBA00022741"/>
    </source>
</evidence>
<name>A0A5C6F4T9_9BACT</name>
<dbReference type="Proteomes" id="UP000317977">
    <property type="component" value="Unassembled WGS sequence"/>
</dbReference>